<feature type="chain" id="PRO_5042102571" evidence="13">
    <location>
        <begin position="28"/>
        <end position="744"/>
    </location>
</feature>
<dbReference type="CDD" id="cd01347">
    <property type="entry name" value="ligand_gated_channel"/>
    <property type="match status" value="1"/>
</dbReference>
<dbReference type="PANTHER" id="PTHR30069:SF53">
    <property type="entry name" value="COLICIN I RECEPTOR-RELATED"/>
    <property type="match status" value="1"/>
</dbReference>
<keyword evidence="3 10" id="KW-1134">Transmembrane beta strand</keyword>
<dbReference type="GO" id="GO:0015344">
    <property type="term" value="F:siderophore uptake transmembrane transporter activity"/>
    <property type="evidence" value="ECO:0007669"/>
    <property type="project" value="TreeGrafter"/>
</dbReference>
<dbReference type="Proteomes" id="UP001208771">
    <property type="component" value="Unassembled WGS sequence"/>
</dbReference>
<comment type="similarity">
    <text evidence="10 12">Belongs to the TonB-dependent receptor family.</text>
</comment>
<keyword evidence="4 10" id="KW-0812">Transmembrane</keyword>
<dbReference type="SUPFAM" id="SSF56935">
    <property type="entry name" value="Porins"/>
    <property type="match status" value="1"/>
</dbReference>
<dbReference type="InterPro" id="IPR000531">
    <property type="entry name" value="Beta-barrel_TonB"/>
</dbReference>
<keyword evidence="9 10" id="KW-0998">Cell outer membrane</keyword>
<evidence type="ECO:0000259" key="14">
    <source>
        <dbReference type="Pfam" id="PF00593"/>
    </source>
</evidence>
<keyword evidence="16" id="KW-0675">Receptor</keyword>
<dbReference type="InterPro" id="IPR012910">
    <property type="entry name" value="Plug_dom"/>
</dbReference>
<evidence type="ECO:0000256" key="11">
    <source>
        <dbReference type="PROSITE-ProRule" id="PRU10144"/>
    </source>
</evidence>
<feature type="domain" description="TonB-dependent receptor plug" evidence="15">
    <location>
        <begin position="57"/>
        <end position="173"/>
    </location>
</feature>
<evidence type="ECO:0000256" key="4">
    <source>
        <dbReference type="ARBA" id="ARBA00022692"/>
    </source>
</evidence>
<evidence type="ECO:0000256" key="3">
    <source>
        <dbReference type="ARBA" id="ARBA00022452"/>
    </source>
</evidence>
<evidence type="ECO:0000256" key="6">
    <source>
        <dbReference type="ARBA" id="ARBA00023065"/>
    </source>
</evidence>
<dbReference type="GO" id="GO:0044718">
    <property type="term" value="P:siderophore transmembrane transport"/>
    <property type="evidence" value="ECO:0007669"/>
    <property type="project" value="TreeGrafter"/>
</dbReference>
<comment type="caution">
    <text evidence="16">The sequence shown here is derived from an EMBL/GenBank/DDBJ whole genome shotgun (WGS) entry which is preliminary data.</text>
</comment>
<evidence type="ECO:0000256" key="8">
    <source>
        <dbReference type="ARBA" id="ARBA00023136"/>
    </source>
</evidence>
<keyword evidence="5 13" id="KW-0732">Signal</keyword>
<keyword evidence="7 12" id="KW-0798">TonB box</keyword>
<dbReference type="Gene3D" id="2.170.130.10">
    <property type="entry name" value="TonB-dependent receptor, plug domain"/>
    <property type="match status" value="1"/>
</dbReference>
<dbReference type="NCBIfam" id="NF010048">
    <property type="entry name" value="PRK13524.1"/>
    <property type="match status" value="1"/>
</dbReference>
<keyword evidence="17" id="KW-1185">Reference proteome</keyword>
<sequence>MGRRITSFRATTALGLVLSIGASHAFAQSAQSSEDENGETVLEEIVVLSAEEQLKQSLGVSVITSTDLERRPVGRDLAEIIRTQPGVNLTGNTSSGQYGQSRQIDLRGMGPENTLILIDGKPVFSRNSQRMGRQGERDTRGDSNWVPAELIERVEVIRGPAAARYGSGAAGGVVNIITKRPEKQTYSLTTYVEVPEDSKEGGTRRVTATAGGPINDIFNYRLTASGSWTDPDDTDINADAAAEEGLDTIRAGREGVKSYNLRGLLSAEIDGSNRLDFEAAWSRQANSFAGGQPSGSIGTPGDIINELAESNAETSRIDRTTLSVTHIGDYEFGKSNSYIQWEHTANRRLREPNNAGGEGVFDTDNEYRTAKLDNLNAKTEWVLPLHLWREQKVTLGTEYRGEFLSAPISGDAITNNDKNHMETHLIGLYVEDNVLLTDRFTLTPGLRFDWHDSFGANLSPSLNASYEVTDEITLKAGIARAFKAPNVYQLSPDYVWGSMGMGCPIWADGQCSMRGNPDLDPEISLNKEIGIAYANLDGWAASLTYYHNDYKNKITTGDVQVGWDGTTRLFSWENSGPAIISGLEGSVTVPLHERVEWTTNFTKILKSEREVFGQLADGTDGNYKVPVSLVPDYTINSSVRWEAREDLGLTLSATHYGEIEPTNRNARGQEIPAIDQEARKPYTIVNLSLDYDYNENVKVAAGVNNLFNKQLYATGGGVGTGTTSSANTYNEPGRTYWVSLTGTF</sequence>
<dbReference type="GO" id="GO:0009279">
    <property type="term" value="C:cell outer membrane"/>
    <property type="evidence" value="ECO:0007669"/>
    <property type="project" value="UniProtKB-SubCell"/>
</dbReference>
<dbReference type="AlphaFoldDB" id="A0AAE3MWY6"/>
<evidence type="ECO:0000313" key="17">
    <source>
        <dbReference type="Proteomes" id="UP001208771"/>
    </source>
</evidence>
<evidence type="ECO:0000256" key="9">
    <source>
        <dbReference type="ARBA" id="ARBA00023237"/>
    </source>
</evidence>
<name>A0AAE3MWY6_9HYPH</name>
<evidence type="ECO:0000256" key="5">
    <source>
        <dbReference type="ARBA" id="ARBA00022729"/>
    </source>
</evidence>
<proteinExistence type="inferred from homology"/>
<evidence type="ECO:0000256" key="1">
    <source>
        <dbReference type="ARBA" id="ARBA00004571"/>
    </source>
</evidence>
<evidence type="ECO:0000256" key="12">
    <source>
        <dbReference type="RuleBase" id="RU003357"/>
    </source>
</evidence>
<reference evidence="16" key="1">
    <citation type="submission" date="2022-07" db="EMBL/GenBank/DDBJ databases">
        <title>Ectorhizobium quercum gen.nov., sp. nov.</title>
        <authorList>
            <person name="Ma T."/>
            <person name="Li Y."/>
        </authorList>
    </citation>
    <scope>NUCLEOTIDE SEQUENCE</scope>
    <source>
        <strain evidence="16">BDR2-2</strain>
    </source>
</reference>
<dbReference type="InterPro" id="IPR058134">
    <property type="entry name" value="PirA/FepA/PfeA"/>
</dbReference>
<keyword evidence="2 10" id="KW-0813">Transport</keyword>
<comment type="subcellular location">
    <subcellularLocation>
        <location evidence="1 10">Cell outer membrane</location>
        <topology evidence="1 10">Multi-pass membrane protein</topology>
    </subcellularLocation>
</comment>
<dbReference type="InterPro" id="IPR039426">
    <property type="entry name" value="TonB-dep_rcpt-like"/>
</dbReference>
<accession>A0AAE3MWY6</accession>
<dbReference type="Gene3D" id="2.40.170.20">
    <property type="entry name" value="TonB-dependent receptor, beta-barrel domain"/>
    <property type="match status" value="1"/>
</dbReference>
<dbReference type="PANTHER" id="PTHR30069">
    <property type="entry name" value="TONB-DEPENDENT OUTER MEMBRANE RECEPTOR"/>
    <property type="match status" value="1"/>
</dbReference>
<feature type="signal peptide" evidence="13">
    <location>
        <begin position="1"/>
        <end position="27"/>
    </location>
</feature>
<dbReference type="Pfam" id="PF07715">
    <property type="entry name" value="Plug"/>
    <property type="match status" value="1"/>
</dbReference>
<dbReference type="PROSITE" id="PS52016">
    <property type="entry name" value="TONB_DEPENDENT_REC_3"/>
    <property type="match status" value="1"/>
</dbReference>
<gene>
    <name evidence="16" type="ORF">NOF55_02500</name>
</gene>
<keyword evidence="6" id="KW-0406">Ion transport</keyword>
<keyword evidence="8 10" id="KW-0472">Membrane</keyword>
<feature type="domain" description="TonB-dependent receptor-like beta-barrel" evidence="14">
    <location>
        <begin position="269"/>
        <end position="706"/>
    </location>
</feature>
<protein>
    <submittedName>
        <fullName evidence="16">FepA family TonB-dependent siderophore receptor</fullName>
    </submittedName>
</protein>
<dbReference type="EMBL" id="JANFPI010000001">
    <property type="protein sequence ID" value="MCX8995966.1"/>
    <property type="molecule type" value="Genomic_DNA"/>
</dbReference>
<evidence type="ECO:0000256" key="10">
    <source>
        <dbReference type="PROSITE-ProRule" id="PRU01360"/>
    </source>
</evidence>
<dbReference type="InterPro" id="IPR036942">
    <property type="entry name" value="Beta-barrel_TonB_sf"/>
</dbReference>
<dbReference type="RefSeq" id="WP_306409729.1">
    <property type="nucleotide sequence ID" value="NZ_JANFPI010000001.1"/>
</dbReference>
<evidence type="ECO:0000259" key="15">
    <source>
        <dbReference type="Pfam" id="PF07715"/>
    </source>
</evidence>
<evidence type="ECO:0000313" key="16">
    <source>
        <dbReference type="EMBL" id="MCX8995966.1"/>
    </source>
</evidence>
<dbReference type="NCBIfam" id="NF010051">
    <property type="entry name" value="PRK13528.1"/>
    <property type="match status" value="1"/>
</dbReference>
<organism evidence="16 17">
    <name type="scientific">Ectorhizobium quercum</name>
    <dbReference type="NCBI Taxonomy" id="2965071"/>
    <lineage>
        <taxon>Bacteria</taxon>
        <taxon>Pseudomonadati</taxon>
        <taxon>Pseudomonadota</taxon>
        <taxon>Alphaproteobacteria</taxon>
        <taxon>Hyphomicrobiales</taxon>
        <taxon>Rhizobiaceae</taxon>
        <taxon>Ectorhizobium</taxon>
    </lineage>
</organism>
<evidence type="ECO:0000256" key="2">
    <source>
        <dbReference type="ARBA" id="ARBA00022448"/>
    </source>
</evidence>
<evidence type="ECO:0000256" key="7">
    <source>
        <dbReference type="ARBA" id="ARBA00023077"/>
    </source>
</evidence>
<dbReference type="Pfam" id="PF00593">
    <property type="entry name" value="TonB_dep_Rec_b-barrel"/>
    <property type="match status" value="1"/>
</dbReference>
<dbReference type="InterPro" id="IPR037066">
    <property type="entry name" value="Plug_dom_sf"/>
</dbReference>
<feature type="short sequence motif" description="TonB C-terminal box" evidence="11">
    <location>
        <begin position="727"/>
        <end position="744"/>
    </location>
</feature>
<evidence type="ECO:0000256" key="13">
    <source>
        <dbReference type="SAM" id="SignalP"/>
    </source>
</evidence>
<dbReference type="InterPro" id="IPR010917">
    <property type="entry name" value="TonB_rcpt_CS"/>
</dbReference>
<dbReference type="PROSITE" id="PS01156">
    <property type="entry name" value="TONB_DEPENDENT_REC_2"/>
    <property type="match status" value="1"/>
</dbReference>